<protein>
    <recommendedName>
        <fullName evidence="8">Sulfatase N-terminal domain-containing protein</fullName>
    </recommendedName>
</protein>
<keyword evidence="3" id="KW-0479">Metal-binding</keyword>
<reference evidence="10" key="1">
    <citation type="submission" date="2023-01" db="EMBL/GenBank/DDBJ databases">
        <title>Key to firefly adult light organ development and bioluminescence: homeobox transcription factors regulate luciferase expression and transportation to peroxisome.</title>
        <authorList>
            <person name="Fu X."/>
        </authorList>
    </citation>
    <scope>NUCLEOTIDE SEQUENCE [LARGE SCALE GENOMIC DNA]</scope>
</reference>
<comment type="cofactor">
    <cofactor evidence="1">
        <name>Ca(2+)</name>
        <dbReference type="ChEBI" id="CHEBI:29108"/>
    </cofactor>
</comment>
<feature type="signal peptide" evidence="7">
    <location>
        <begin position="1"/>
        <end position="18"/>
    </location>
</feature>
<dbReference type="AlphaFoldDB" id="A0AAN7SEG8"/>
<comment type="caution">
    <text evidence="9">The sequence shown here is derived from an EMBL/GenBank/DDBJ whole genome shotgun (WGS) entry which is preliminary data.</text>
</comment>
<dbReference type="InterPro" id="IPR017850">
    <property type="entry name" value="Alkaline_phosphatase_core_sf"/>
</dbReference>
<organism evidence="9 10">
    <name type="scientific">Aquatica leii</name>
    <dbReference type="NCBI Taxonomy" id="1421715"/>
    <lineage>
        <taxon>Eukaryota</taxon>
        <taxon>Metazoa</taxon>
        <taxon>Ecdysozoa</taxon>
        <taxon>Arthropoda</taxon>
        <taxon>Hexapoda</taxon>
        <taxon>Insecta</taxon>
        <taxon>Pterygota</taxon>
        <taxon>Neoptera</taxon>
        <taxon>Endopterygota</taxon>
        <taxon>Coleoptera</taxon>
        <taxon>Polyphaga</taxon>
        <taxon>Elateriformia</taxon>
        <taxon>Elateroidea</taxon>
        <taxon>Lampyridae</taxon>
        <taxon>Luciolinae</taxon>
        <taxon>Aquatica</taxon>
    </lineage>
</organism>
<gene>
    <name evidence="9" type="ORF">RN001_010488</name>
</gene>
<evidence type="ECO:0000313" key="9">
    <source>
        <dbReference type="EMBL" id="KAK4877982.1"/>
    </source>
</evidence>
<dbReference type="InterPro" id="IPR024607">
    <property type="entry name" value="Sulfatase_CS"/>
</dbReference>
<dbReference type="PANTHER" id="PTHR10342">
    <property type="entry name" value="ARYLSULFATASE"/>
    <property type="match status" value="1"/>
</dbReference>
<evidence type="ECO:0000256" key="7">
    <source>
        <dbReference type="SAM" id="SignalP"/>
    </source>
</evidence>
<evidence type="ECO:0000256" key="6">
    <source>
        <dbReference type="ARBA" id="ARBA00023180"/>
    </source>
</evidence>
<dbReference type="Pfam" id="PF00884">
    <property type="entry name" value="Sulfatase"/>
    <property type="match status" value="1"/>
</dbReference>
<dbReference type="PROSITE" id="PS00149">
    <property type="entry name" value="SULFATASE_2"/>
    <property type="match status" value="1"/>
</dbReference>
<dbReference type="InterPro" id="IPR047115">
    <property type="entry name" value="ARSB"/>
</dbReference>
<evidence type="ECO:0000259" key="8">
    <source>
        <dbReference type="Pfam" id="PF00884"/>
    </source>
</evidence>
<keyword evidence="6" id="KW-0325">Glycoprotein</keyword>
<feature type="chain" id="PRO_5042897167" description="Sulfatase N-terminal domain-containing protein" evidence="7">
    <location>
        <begin position="19"/>
        <end position="508"/>
    </location>
</feature>
<dbReference type="GO" id="GO:0046872">
    <property type="term" value="F:metal ion binding"/>
    <property type="evidence" value="ECO:0007669"/>
    <property type="project" value="UniProtKB-KW"/>
</dbReference>
<dbReference type="PANTHER" id="PTHR10342:SF273">
    <property type="entry name" value="RE14504P"/>
    <property type="match status" value="1"/>
</dbReference>
<dbReference type="Proteomes" id="UP001353858">
    <property type="component" value="Unassembled WGS sequence"/>
</dbReference>
<dbReference type="Gene3D" id="3.40.720.10">
    <property type="entry name" value="Alkaline Phosphatase, subunit A"/>
    <property type="match status" value="1"/>
</dbReference>
<dbReference type="CDD" id="cd16029">
    <property type="entry name" value="4-S"/>
    <property type="match status" value="1"/>
</dbReference>
<accession>A0AAN7SEG8</accession>
<feature type="domain" description="Sulfatase N-terminal" evidence="8">
    <location>
        <begin position="22"/>
        <end position="346"/>
    </location>
</feature>
<evidence type="ECO:0000256" key="1">
    <source>
        <dbReference type="ARBA" id="ARBA00001913"/>
    </source>
</evidence>
<evidence type="ECO:0000256" key="2">
    <source>
        <dbReference type="ARBA" id="ARBA00008779"/>
    </source>
</evidence>
<keyword evidence="4" id="KW-0378">Hydrolase</keyword>
<evidence type="ECO:0000256" key="4">
    <source>
        <dbReference type="ARBA" id="ARBA00022801"/>
    </source>
</evidence>
<dbReference type="SUPFAM" id="SSF53649">
    <property type="entry name" value="Alkaline phosphatase-like"/>
    <property type="match status" value="1"/>
</dbReference>
<sequence>MCLKKTVFFLICVSLTNCTQKPNIVLILADDLGWNDVSYHGSNQIPTPNIDALAYNGIILDRFYTQPACTPSRAALLTGQYPIRTGFQGFVIHAGENRYLPHDVKLLPEKLQDLGYNTNLIGKWHLGYAYRNVTPTYRGFDYHFGYWNGVIGYFDHIAEDEGLTGFDMRRNFDVMWSTQNQYATELFTTKAMEVIMNHNETTPLFLLVSHLAPHAGKRGVVYEVPDEAANNEKFWYIQDDNRRKYAGMVDELDKSVGKIIQALFEKGILDNTIILFMSDNGAQTVGPVQANSGSNWPFRGMKFTAFEGGIRNVAFMYYSRLKQKNVVYDGLMHITDVYPTLLGAIGENTNDLKLDGINQWNTLMQNGESNRTEVLINIDEVENWSGIIFDGLKLINGSGSFNQTLEGFYGDDGRNSSNPPYDPIKVLNSTANKALNSNLTEALILQLRNKTDIGNCRLDYDGNNCNEGKMCLFDLINDPCETTNYPRKINHMIQIQIQFILIIPGPHG</sequence>
<keyword evidence="5" id="KW-0106">Calcium</keyword>
<name>A0AAN7SEG8_9COLE</name>
<evidence type="ECO:0000313" key="10">
    <source>
        <dbReference type="Proteomes" id="UP001353858"/>
    </source>
</evidence>
<evidence type="ECO:0000256" key="3">
    <source>
        <dbReference type="ARBA" id="ARBA00022723"/>
    </source>
</evidence>
<dbReference type="EMBL" id="JARPUR010000004">
    <property type="protein sequence ID" value="KAK4877982.1"/>
    <property type="molecule type" value="Genomic_DNA"/>
</dbReference>
<dbReference type="InterPro" id="IPR000917">
    <property type="entry name" value="Sulfatase_N"/>
</dbReference>
<dbReference type="GO" id="GO:0008484">
    <property type="term" value="F:sulfuric ester hydrolase activity"/>
    <property type="evidence" value="ECO:0007669"/>
    <property type="project" value="InterPro"/>
</dbReference>
<evidence type="ECO:0000256" key="5">
    <source>
        <dbReference type="ARBA" id="ARBA00022837"/>
    </source>
</evidence>
<keyword evidence="10" id="KW-1185">Reference proteome</keyword>
<proteinExistence type="inferred from homology"/>
<comment type="similarity">
    <text evidence="2">Belongs to the sulfatase family.</text>
</comment>
<keyword evidence="7" id="KW-0732">Signal</keyword>
<dbReference type="Gene3D" id="3.30.1120.10">
    <property type="match status" value="1"/>
</dbReference>